<protein>
    <recommendedName>
        <fullName evidence="6">Phosphoglycerate mutase-like protein 1</fullName>
    </recommendedName>
</protein>
<organism evidence="4 5">
    <name type="scientific">Camellia sinensis var. sinensis</name>
    <name type="common">China tea</name>
    <dbReference type="NCBI Taxonomy" id="542762"/>
    <lineage>
        <taxon>Eukaryota</taxon>
        <taxon>Viridiplantae</taxon>
        <taxon>Streptophyta</taxon>
        <taxon>Embryophyta</taxon>
        <taxon>Tracheophyta</taxon>
        <taxon>Spermatophyta</taxon>
        <taxon>Magnoliopsida</taxon>
        <taxon>eudicotyledons</taxon>
        <taxon>Gunneridae</taxon>
        <taxon>Pentapetalae</taxon>
        <taxon>asterids</taxon>
        <taxon>Ericales</taxon>
        <taxon>Theaceae</taxon>
        <taxon>Camellia</taxon>
    </lineage>
</organism>
<comment type="similarity">
    <text evidence="1">Belongs to the phosphoglycerate mutase family.</text>
</comment>
<evidence type="ECO:0000256" key="1">
    <source>
        <dbReference type="ARBA" id="ARBA00038362"/>
    </source>
</evidence>
<dbReference type="GO" id="GO:0016791">
    <property type="term" value="F:phosphatase activity"/>
    <property type="evidence" value="ECO:0007669"/>
    <property type="project" value="TreeGrafter"/>
</dbReference>
<comment type="caution">
    <text evidence="4">The sequence shown here is derived from an EMBL/GenBank/DDBJ whole genome shotgun (WGS) entry which is preliminary data.</text>
</comment>
<dbReference type="EMBL" id="SDRB02012724">
    <property type="protein sequence ID" value="THF96860.1"/>
    <property type="molecule type" value="Genomic_DNA"/>
</dbReference>
<dbReference type="Proteomes" id="UP000306102">
    <property type="component" value="Unassembled WGS sequence"/>
</dbReference>
<dbReference type="SMART" id="SM00855">
    <property type="entry name" value="PGAM"/>
    <property type="match status" value="1"/>
</dbReference>
<dbReference type="AlphaFoldDB" id="A0A4S4D3H4"/>
<dbReference type="PANTHER" id="PTHR48100">
    <property type="entry name" value="BROAD-SPECIFICITY PHOSPHATASE YOR283W-RELATED"/>
    <property type="match status" value="1"/>
</dbReference>
<gene>
    <name evidence="4" type="ORF">TEA_021270</name>
</gene>
<evidence type="ECO:0008006" key="6">
    <source>
        <dbReference type="Google" id="ProtNLM"/>
    </source>
</evidence>
<keyword evidence="3" id="KW-1133">Transmembrane helix</keyword>
<reference evidence="4 5" key="1">
    <citation type="journal article" date="2018" name="Proc. Natl. Acad. Sci. U.S.A.">
        <title>Draft genome sequence of Camellia sinensis var. sinensis provides insights into the evolution of the tea genome and tea quality.</title>
        <authorList>
            <person name="Wei C."/>
            <person name="Yang H."/>
            <person name="Wang S."/>
            <person name="Zhao J."/>
            <person name="Liu C."/>
            <person name="Gao L."/>
            <person name="Xia E."/>
            <person name="Lu Y."/>
            <person name="Tai Y."/>
            <person name="She G."/>
            <person name="Sun J."/>
            <person name="Cao H."/>
            <person name="Tong W."/>
            <person name="Gao Q."/>
            <person name="Li Y."/>
            <person name="Deng W."/>
            <person name="Jiang X."/>
            <person name="Wang W."/>
            <person name="Chen Q."/>
            <person name="Zhang S."/>
            <person name="Li H."/>
            <person name="Wu J."/>
            <person name="Wang P."/>
            <person name="Li P."/>
            <person name="Shi C."/>
            <person name="Zheng F."/>
            <person name="Jian J."/>
            <person name="Huang B."/>
            <person name="Shan D."/>
            <person name="Shi M."/>
            <person name="Fang C."/>
            <person name="Yue Y."/>
            <person name="Li F."/>
            <person name="Li D."/>
            <person name="Wei S."/>
            <person name="Han B."/>
            <person name="Jiang C."/>
            <person name="Yin Y."/>
            <person name="Xia T."/>
            <person name="Zhang Z."/>
            <person name="Bennetzen J.L."/>
            <person name="Zhao S."/>
            <person name="Wan X."/>
        </authorList>
    </citation>
    <scope>NUCLEOTIDE SEQUENCE [LARGE SCALE GENOMIC DNA]</scope>
    <source>
        <strain evidence="5">cv. Shuchazao</strain>
        <tissue evidence="4">Leaf</tissue>
    </source>
</reference>
<keyword evidence="5" id="KW-1185">Reference proteome</keyword>
<keyword evidence="3" id="KW-0472">Membrane</keyword>
<name>A0A4S4D3H4_CAMSN</name>
<proteinExistence type="inferred from homology"/>
<dbReference type="InterPro" id="IPR029033">
    <property type="entry name" value="His_PPase_superfam"/>
</dbReference>
<accession>A0A4S4D3H4</accession>
<dbReference type="InterPro" id="IPR050275">
    <property type="entry name" value="PGM_Phosphatase"/>
</dbReference>
<dbReference type="CDD" id="cd07067">
    <property type="entry name" value="HP_PGM_like"/>
    <property type="match status" value="1"/>
</dbReference>
<dbReference type="GO" id="GO:0005737">
    <property type="term" value="C:cytoplasm"/>
    <property type="evidence" value="ECO:0007669"/>
    <property type="project" value="TreeGrafter"/>
</dbReference>
<dbReference type="Gene3D" id="3.40.50.1240">
    <property type="entry name" value="Phosphoglycerate mutase-like"/>
    <property type="match status" value="1"/>
</dbReference>
<evidence type="ECO:0000313" key="5">
    <source>
        <dbReference type="Proteomes" id="UP000306102"/>
    </source>
</evidence>
<evidence type="ECO:0000256" key="2">
    <source>
        <dbReference type="SAM" id="MobiDB-lite"/>
    </source>
</evidence>
<feature type="transmembrane region" description="Helical" evidence="3">
    <location>
        <begin position="17"/>
        <end position="36"/>
    </location>
</feature>
<dbReference type="SUPFAM" id="SSF53254">
    <property type="entry name" value="Phosphoglycerate mutase-like"/>
    <property type="match status" value="1"/>
</dbReference>
<keyword evidence="3" id="KW-0812">Transmembrane</keyword>
<dbReference type="InterPro" id="IPR013078">
    <property type="entry name" value="His_Pase_superF_clade-1"/>
</dbReference>
<sequence>MDSTGGLSLFPSHRCKTIHLVCAIFVLLFGFSFSLLSSGKKEVRHAQGIHNVEGEKDHSAYLSDELFDAHLTPLGWQQVDNLRKHVHTCGISKKVELVVTSPLLRTMQTAVGVFGGEGYMDGIDAPPLMMANTGKSSRPAFSSLSCPPFIAVELCREHLIENDADILWKPDIREKNEELAARGMKLLNWLWTRKEKEIAVVTHSGFLIHTLSAFGNDCHPDIKSELCTPFNNCELRSVVIVDRSMIGSDSSNTNYPGKIPAGPDLPSDAAN</sequence>
<evidence type="ECO:0000256" key="3">
    <source>
        <dbReference type="SAM" id="Phobius"/>
    </source>
</evidence>
<evidence type="ECO:0000313" key="4">
    <source>
        <dbReference type="EMBL" id="THF96860.1"/>
    </source>
</evidence>
<dbReference type="PANTHER" id="PTHR48100:SF1">
    <property type="entry name" value="HISTIDINE PHOSPHATASE FAMILY PROTEIN-RELATED"/>
    <property type="match status" value="1"/>
</dbReference>
<feature type="region of interest" description="Disordered" evidence="2">
    <location>
        <begin position="251"/>
        <end position="271"/>
    </location>
</feature>